<feature type="transmembrane region" description="Helical" evidence="3">
    <location>
        <begin position="56"/>
        <end position="73"/>
    </location>
</feature>
<organism evidence="5 6">
    <name type="scientific">Dichanthelium oligosanthes</name>
    <dbReference type="NCBI Taxonomy" id="888268"/>
    <lineage>
        <taxon>Eukaryota</taxon>
        <taxon>Viridiplantae</taxon>
        <taxon>Streptophyta</taxon>
        <taxon>Embryophyta</taxon>
        <taxon>Tracheophyta</taxon>
        <taxon>Spermatophyta</taxon>
        <taxon>Magnoliopsida</taxon>
        <taxon>Liliopsida</taxon>
        <taxon>Poales</taxon>
        <taxon>Poaceae</taxon>
        <taxon>PACMAD clade</taxon>
        <taxon>Panicoideae</taxon>
        <taxon>Panicodae</taxon>
        <taxon>Paniceae</taxon>
        <taxon>Dichantheliinae</taxon>
        <taxon>Dichanthelium</taxon>
    </lineage>
</organism>
<keyword evidence="1" id="KW-0245">EGF-like domain</keyword>
<evidence type="ECO:0000313" key="6">
    <source>
        <dbReference type="Proteomes" id="UP000095767"/>
    </source>
</evidence>
<dbReference type="OrthoDB" id="4062651at2759"/>
<keyword evidence="3" id="KW-0472">Membrane</keyword>
<feature type="domain" description="EGF-like calcium-binding" evidence="4">
    <location>
        <begin position="18"/>
        <end position="58"/>
    </location>
</feature>
<keyword evidence="6" id="KW-1185">Reference proteome</keyword>
<sequence length="83" mass="9562">LVTRENPYLVGGCKRTGDINECDFPSVYPCFGLCINTIGNYNCSCLAGTQSEGRHISFFGFLIFLILMHSAFYHRRNRRRHQK</sequence>
<dbReference type="Gene3D" id="2.10.25.10">
    <property type="entry name" value="Laminin"/>
    <property type="match status" value="1"/>
</dbReference>
<keyword evidence="3" id="KW-0812">Transmembrane</keyword>
<evidence type="ECO:0000256" key="1">
    <source>
        <dbReference type="ARBA" id="ARBA00022536"/>
    </source>
</evidence>
<dbReference type="SUPFAM" id="SSF57196">
    <property type="entry name" value="EGF/Laminin"/>
    <property type="match status" value="1"/>
</dbReference>
<dbReference type="EMBL" id="LWDX02037745">
    <property type="protein sequence ID" value="OEL25230.1"/>
    <property type="molecule type" value="Genomic_DNA"/>
</dbReference>
<reference evidence="5 6" key="1">
    <citation type="submission" date="2016-09" db="EMBL/GenBank/DDBJ databases">
        <title>The draft genome of Dichanthelium oligosanthes: A C3 panicoid grass species.</title>
        <authorList>
            <person name="Studer A.J."/>
            <person name="Schnable J.C."/>
            <person name="Brutnell T.P."/>
        </authorList>
    </citation>
    <scope>NUCLEOTIDE SEQUENCE [LARGE SCALE GENOMIC DNA]</scope>
    <source>
        <strain evidence="6">cv. Kellogg 1175</strain>
        <tissue evidence="5">Leaf</tissue>
    </source>
</reference>
<evidence type="ECO:0000256" key="3">
    <source>
        <dbReference type="SAM" id="Phobius"/>
    </source>
</evidence>
<dbReference type="SMART" id="SM00179">
    <property type="entry name" value="EGF_CA"/>
    <property type="match status" value="1"/>
</dbReference>
<dbReference type="Pfam" id="PF07645">
    <property type="entry name" value="EGF_CA"/>
    <property type="match status" value="1"/>
</dbReference>
<dbReference type="AlphaFoldDB" id="A0A1E5VJC5"/>
<keyword evidence="3" id="KW-1133">Transmembrane helix</keyword>
<dbReference type="CDD" id="cd00054">
    <property type="entry name" value="EGF_CA"/>
    <property type="match status" value="1"/>
</dbReference>
<dbReference type="Proteomes" id="UP000095767">
    <property type="component" value="Unassembled WGS sequence"/>
</dbReference>
<protein>
    <recommendedName>
        <fullName evidence="4">EGF-like calcium-binding domain-containing protein</fullName>
    </recommendedName>
</protein>
<dbReference type="GO" id="GO:0005509">
    <property type="term" value="F:calcium ion binding"/>
    <property type="evidence" value="ECO:0007669"/>
    <property type="project" value="InterPro"/>
</dbReference>
<dbReference type="InterPro" id="IPR018097">
    <property type="entry name" value="EGF_Ca-bd_CS"/>
</dbReference>
<proteinExistence type="predicted"/>
<dbReference type="InterPro" id="IPR001881">
    <property type="entry name" value="EGF-like_Ca-bd_dom"/>
</dbReference>
<evidence type="ECO:0000259" key="4">
    <source>
        <dbReference type="SMART" id="SM00179"/>
    </source>
</evidence>
<accession>A0A1E5VJC5</accession>
<dbReference type="InterPro" id="IPR049883">
    <property type="entry name" value="NOTCH1_EGF-like"/>
</dbReference>
<evidence type="ECO:0000313" key="5">
    <source>
        <dbReference type="EMBL" id="OEL25230.1"/>
    </source>
</evidence>
<dbReference type="PROSITE" id="PS01187">
    <property type="entry name" value="EGF_CA"/>
    <property type="match status" value="1"/>
</dbReference>
<name>A0A1E5VJC5_9POAL</name>
<keyword evidence="2" id="KW-1015">Disulfide bond</keyword>
<comment type="caution">
    <text evidence="5">The sequence shown here is derived from an EMBL/GenBank/DDBJ whole genome shotgun (WGS) entry which is preliminary data.</text>
</comment>
<evidence type="ECO:0000256" key="2">
    <source>
        <dbReference type="ARBA" id="ARBA00023157"/>
    </source>
</evidence>
<gene>
    <name evidence="5" type="ORF">BAE44_0013751</name>
</gene>
<feature type="non-terminal residue" evidence="5">
    <location>
        <position position="1"/>
    </location>
</feature>